<dbReference type="OrthoDB" id="2339445at2"/>
<dbReference type="BioCyc" id="ECAT999415-HMP:GTTI-610-MONOMER"/>
<name>M2PNR7_9FIRM</name>
<evidence type="ECO:0000313" key="1">
    <source>
        <dbReference type="EMBL" id="EMD17219.1"/>
    </source>
</evidence>
<accession>M2PNR7</accession>
<organism evidence="1 2">
    <name type="scientific">Eggerthia catenaformis OT 569 = DSM 20559</name>
    <dbReference type="NCBI Taxonomy" id="999415"/>
    <lineage>
        <taxon>Bacteria</taxon>
        <taxon>Bacillati</taxon>
        <taxon>Bacillota</taxon>
        <taxon>Erysipelotrichia</taxon>
        <taxon>Erysipelotrichales</taxon>
        <taxon>Coprobacillaceae</taxon>
        <taxon>Eggerthia</taxon>
    </lineage>
</organism>
<gene>
    <name evidence="1" type="ORF">HMPREF9943_00590</name>
</gene>
<reference evidence="1 2" key="1">
    <citation type="submission" date="2013-02" db="EMBL/GenBank/DDBJ databases">
        <title>The Genome Sequence of Lactobacillus catenaformis F0143.</title>
        <authorList>
            <consortium name="The Broad Institute Genome Sequencing Platform"/>
            <person name="Earl A."/>
            <person name="Ward D."/>
            <person name="Feldgarden M."/>
            <person name="Gevers D."/>
            <person name="Izard J."/>
            <person name="Blanton J.M."/>
            <person name="Mathney J."/>
            <person name="Dewhirst F.E."/>
            <person name="Young S.K."/>
            <person name="Zeng Q."/>
            <person name="Gargeya S."/>
            <person name="Fitzgerald M."/>
            <person name="Haas B."/>
            <person name="Abouelleil A."/>
            <person name="Alvarado L."/>
            <person name="Arachchi H.M."/>
            <person name="Berlin A."/>
            <person name="Chapman S.B."/>
            <person name="Gearin G."/>
            <person name="Goldberg J."/>
            <person name="Griggs A."/>
            <person name="Gujja S."/>
            <person name="Hansen M."/>
            <person name="Heiman D."/>
            <person name="Howarth C."/>
            <person name="Larimer J."/>
            <person name="Lui A."/>
            <person name="MacDonald P.J.P."/>
            <person name="McCowen C."/>
            <person name="Montmayeur A."/>
            <person name="Murphy C."/>
            <person name="Neiman D."/>
            <person name="Pearson M."/>
            <person name="Priest M."/>
            <person name="Roberts A."/>
            <person name="Saif S."/>
            <person name="Shea T."/>
            <person name="Sisk P."/>
            <person name="Stolte C."/>
            <person name="Sykes S."/>
            <person name="Wortman J."/>
            <person name="Nusbaum C."/>
            <person name="Birren B."/>
        </authorList>
    </citation>
    <scope>NUCLEOTIDE SEQUENCE [LARGE SCALE GENOMIC DNA]</scope>
    <source>
        <strain evidence="1 2">OT 569</strain>
    </source>
</reference>
<proteinExistence type="predicted"/>
<dbReference type="RefSeq" id="WP_004801862.1">
    <property type="nucleotide sequence ID" value="NZ_KB446647.1"/>
</dbReference>
<dbReference type="AlphaFoldDB" id="M2PNR7"/>
<protein>
    <submittedName>
        <fullName evidence="1">Uncharacterized protein</fullName>
    </submittedName>
</protein>
<dbReference type="Proteomes" id="UP000011758">
    <property type="component" value="Unassembled WGS sequence"/>
</dbReference>
<dbReference type="EMBL" id="AGEJ01000010">
    <property type="protein sequence ID" value="EMD17219.1"/>
    <property type="molecule type" value="Genomic_DNA"/>
</dbReference>
<comment type="caution">
    <text evidence="1">The sequence shown here is derived from an EMBL/GenBank/DDBJ whole genome shotgun (WGS) entry which is preliminary data.</text>
</comment>
<sequence>METPEIIINNDIIEINKSDEILECKKNSTLTIKGRLIFLKKIISVTFFTNTNMISVSINDDKEEYRNIDYQTLNKFLCFYMDDIEISFYQ</sequence>
<evidence type="ECO:0000313" key="2">
    <source>
        <dbReference type="Proteomes" id="UP000011758"/>
    </source>
</evidence>
<keyword evidence="2" id="KW-1185">Reference proteome</keyword>